<evidence type="ECO:0000256" key="1">
    <source>
        <dbReference type="SAM" id="Phobius"/>
    </source>
</evidence>
<evidence type="ECO:0000313" key="3">
    <source>
        <dbReference type="Proteomes" id="UP000190285"/>
    </source>
</evidence>
<keyword evidence="3" id="KW-1185">Reference proteome</keyword>
<keyword evidence="1" id="KW-0812">Transmembrane</keyword>
<dbReference type="EMBL" id="FUZT01000011">
    <property type="protein sequence ID" value="SKC84428.1"/>
    <property type="molecule type" value="Genomic_DNA"/>
</dbReference>
<keyword evidence="1" id="KW-0472">Membrane</keyword>
<accession>A0A1T5M9C1</accession>
<organism evidence="2 3">
    <name type="scientific">Maledivibacter halophilus</name>
    <dbReference type="NCBI Taxonomy" id="36842"/>
    <lineage>
        <taxon>Bacteria</taxon>
        <taxon>Bacillati</taxon>
        <taxon>Bacillota</taxon>
        <taxon>Clostridia</taxon>
        <taxon>Peptostreptococcales</taxon>
        <taxon>Caminicellaceae</taxon>
        <taxon>Maledivibacter</taxon>
    </lineage>
</organism>
<sequence length="86" mass="9959">MEDTKKRRNSYLLCLKEFKIGAVVTAVFIAISCLTSYFMGYGRDPKTLKLVFGFPDWVFWGVLIPWFSIVLFTTIYGLFIMKGDEN</sequence>
<feature type="transmembrane region" description="Helical" evidence="1">
    <location>
        <begin position="59"/>
        <end position="81"/>
    </location>
</feature>
<dbReference type="Pfam" id="PF06196">
    <property type="entry name" value="DUF997"/>
    <property type="match status" value="1"/>
</dbReference>
<feature type="transmembrane region" description="Helical" evidence="1">
    <location>
        <begin position="20"/>
        <end position="39"/>
    </location>
</feature>
<proteinExistence type="predicted"/>
<dbReference type="Proteomes" id="UP000190285">
    <property type="component" value="Unassembled WGS sequence"/>
</dbReference>
<dbReference type="InterPro" id="IPR010398">
    <property type="entry name" value="DUF997"/>
</dbReference>
<name>A0A1T5M9C1_9FIRM</name>
<dbReference type="RefSeq" id="WP_079494226.1">
    <property type="nucleotide sequence ID" value="NZ_FUZT01000011.1"/>
</dbReference>
<keyword evidence="1" id="KW-1133">Transmembrane helix</keyword>
<evidence type="ECO:0000313" key="2">
    <source>
        <dbReference type="EMBL" id="SKC84428.1"/>
    </source>
</evidence>
<evidence type="ECO:0008006" key="4">
    <source>
        <dbReference type="Google" id="ProtNLM"/>
    </source>
</evidence>
<dbReference type="STRING" id="36842.SAMN02194393_04110"/>
<protein>
    <recommendedName>
        <fullName evidence="4">DUF997 family protein</fullName>
    </recommendedName>
</protein>
<dbReference type="AlphaFoldDB" id="A0A1T5M9C1"/>
<gene>
    <name evidence="2" type="ORF">SAMN02194393_04110</name>
</gene>
<reference evidence="2 3" key="1">
    <citation type="submission" date="2017-02" db="EMBL/GenBank/DDBJ databases">
        <authorList>
            <person name="Peterson S.W."/>
        </authorList>
    </citation>
    <scope>NUCLEOTIDE SEQUENCE [LARGE SCALE GENOMIC DNA]</scope>
    <source>
        <strain evidence="2 3">M1</strain>
    </source>
</reference>
<dbReference type="PROSITE" id="PS51257">
    <property type="entry name" value="PROKAR_LIPOPROTEIN"/>
    <property type="match status" value="1"/>
</dbReference>
<dbReference type="OrthoDB" id="2084817at2"/>